<proteinExistence type="predicted"/>
<dbReference type="PRINTS" id="PR00033">
    <property type="entry name" value="HTHASNC"/>
</dbReference>
<dbReference type="eggNOG" id="arCOG01580">
    <property type="taxonomic scope" value="Archaea"/>
</dbReference>
<dbReference type="EMBL" id="AOIV01000015">
    <property type="protein sequence ID" value="ELZ32023.1"/>
    <property type="molecule type" value="Genomic_DNA"/>
</dbReference>
<protein>
    <submittedName>
        <fullName evidence="1">Lrp/AsnC family transcription regulator</fullName>
    </submittedName>
</protein>
<dbReference type="Pfam" id="PF13412">
    <property type="entry name" value="HTH_24"/>
    <property type="match status" value="1"/>
</dbReference>
<keyword evidence="2" id="KW-1185">Reference proteome</keyword>
<dbReference type="SUPFAM" id="SSF46785">
    <property type="entry name" value="Winged helix' DNA-binding domain"/>
    <property type="match status" value="1"/>
</dbReference>
<accession>M0DB82</accession>
<dbReference type="AlphaFoldDB" id="M0DB82"/>
<evidence type="ECO:0000313" key="2">
    <source>
        <dbReference type="Proteomes" id="UP000011513"/>
    </source>
</evidence>
<dbReference type="Gene3D" id="1.10.10.10">
    <property type="entry name" value="Winged helix-like DNA-binding domain superfamily/Winged helix DNA-binding domain"/>
    <property type="match status" value="1"/>
</dbReference>
<sequence>MVYENLDKELINAFLGNGRVSLRSLSEELDVSVTMVSNHINDLEDEGVITGYTPILTRPASRSSLM</sequence>
<dbReference type="InterPro" id="IPR036390">
    <property type="entry name" value="WH_DNA-bd_sf"/>
</dbReference>
<gene>
    <name evidence="1" type="ORF">C474_07652</name>
</gene>
<comment type="caution">
    <text evidence="1">The sequence shown here is derived from an EMBL/GenBank/DDBJ whole genome shotgun (WGS) entry which is preliminary data.</text>
</comment>
<dbReference type="Proteomes" id="UP000011513">
    <property type="component" value="Unassembled WGS sequence"/>
</dbReference>
<dbReference type="InParanoid" id="M0DB82"/>
<evidence type="ECO:0000313" key="1">
    <source>
        <dbReference type="EMBL" id="ELZ32023.1"/>
    </source>
</evidence>
<organism evidence="1 2">
    <name type="scientific">Halogeometricum pallidum JCM 14848</name>
    <dbReference type="NCBI Taxonomy" id="1227487"/>
    <lineage>
        <taxon>Archaea</taxon>
        <taxon>Methanobacteriati</taxon>
        <taxon>Methanobacteriota</taxon>
        <taxon>Stenosarchaea group</taxon>
        <taxon>Halobacteria</taxon>
        <taxon>Halobacteriales</taxon>
        <taxon>Haloferacaceae</taxon>
        <taxon>Halogeometricum</taxon>
    </lineage>
</organism>
<name>M0DB82_HALPD</name>
<dbReference type="InterPro" id="IPR000485">
    <property type="entry name" value="AsnC-type_HTH_dom"/>
</dbReference>
<dbReference type="InterPro" id="IPR036388">
    <property type="entry name" value="WH-like_DNA-bd_sf"/>
</dbReference>
<reference evidence="1 2" key="1">
    <citation type="journal article" date="2014" name="PLoS Genet.">
        <title>Phylogenetically driven sequencing of extremely halophilic archaea reveals strategies for static and dynamic osmo-response.</title>
        <authorList>
            <person name="Becker E.A."/>
            <person name="Seitzer P.M."/>
            <person name="Tritt A."/>
            <person name="Larsen D."/>
            <person name="Krusor M."/>
            <person name="Yao A.I."/>
            <person name="Wu D."/>
            <person name="Madern D."/>
            <person name="Eisen J.A."/>
            <person name="Darling A.E."/>
            <person name="Facciotti M.T."/>
        </authorList>
    </citation>
    <scope>NUCLEOTIDE SEQUENCE [LARGE SCALE GENOMIC DNA]</scope>
    <source>
        <strain evidence="1 2">JCM 14848</strain>
    </source>
</reference>
<dbReference type="GO" id="GO:0043565">
    <property type="term" value="F:sequence-specific DNA binding"/>
    <property type="evidence" value="ECO:0007669"/>
    <property type="project" value="InterPro"/>
</dbReference>